<gene>
    <name evidence="1" type="ORF">SE17_12630</name>
</gene>
<keyword evidence="2" id="KW-1185">Reference proteome</keyword>
<accession>A0A0P9D1V4</accession>
<dbReference type="EMBL" id="LJCR01000391">
    <property type="protein sequence ID" value="KPV52920.1"/>
    <property type="molecule type" value="Genomic_DNA"/>
</dbReference>
<organism evidence="1 2">
    <name type="scientific">Kouleothrix aurantiaca</name>
    <dbReference type="NCBI Taxonomy" id="186479"/>
    <lineage>
        <taxon>Bacteria</taxon>
        <taxon>Bacillati</taxon>
        <taxon>Chloroflexota</taxon>
        <taxon>Chloroflexia</taxon>
        <taxon>Chloroflexales</taxon>
        <taxon>Roseiflexineae</taxon>
        <taxon>Roseiflexaceae</taxon>
        <taxon>Kouleothrix</taxon>
    </lineage>
</organism>
<evidence type="ECO:0000313" key="1">
    <source>
        <dbReference type="EMBL" id="KPV52920.1"/>
    </source>
</evidence>
<protein>
    <submittedName>
        <fullName evidence="1">Uncharacterized protein</fullName>
    </submittedName>
</protein>
<evidence type="ECO:0000313" key="2">
    <source>
        <dbReference type="Proteomes" id="UP000050509"/>
    </source>
</evidence>
<dbReference type="AlphaFoldDB" id="A0A0P9D1V4"/>
<comment type="caution">
    <text evidence="1">The sequence shown here is derived from an EMBL/GenBank/DDBJ whole genome shotgun (WGS) entry which is preliminary data.</text>
</comment>
<proteinExistence type="predicted"/>
<reference evidence="1 2" key="1">
    <citation type="submission" date="2015-09" db="EMBL/GenBank/DDBJ databases">
        <title>Draft genome sequence of Kouleothrix aurantiaca JCM 19913.</title>
        <authorList>
            <person name="Hemp J."/>
        </authorList>
    </citation>
    <scope>NUCLEOTIDE SEQUENCE [LARGE SCALE GENOMIC DNA]</scope>
    <source>
        <strain evidence="1 2">COM-B</strain>
    </source>
</reference>
<name>A0A0P9D1V4_9CHLR</name>
<sequence>MITCPKCSNDTQTSGLVTAQGEVMLAGTIAKPPRPVLAQVCSACGYIELYAPLMLDQPEQSVAEAETPAEAAAPALGDVVAA</sequence>
<dbReference type="Proteomes" id="UP000050509">
    <property type="component" value="Unassembled WGS sequence"/>
</dbReference>